<name>A0A8T1X1U3_9STRA</name>
<dbReference type="HAMAP" id="MF_01876">
    <property type="entry name" value="PsiMP_glycosidase"/>
    <property type="match status" value="1"/>
</dbReference>
<dbReference type="GO" id="GO:0016798">
    <property type="term" value="F:hydrolase activity, acting on glycosyl bonds"/>
    <property type="evidence" value="ECO:0007669"/>
    <property type="project" value="TreeGrafter"/>
</dbReference>
<dbReference type="Pfam" id="PF00294">
    <property type="entry name" value="PfkB"/>
    <property type="match status" value="2"/>
</dbReference>
<feature type="domain" description="Carbohydrate kinase PfkB" evidence="2">
    <location>
        <begin position="345"/>
        <end position="554"/>
    </location>
</feature>
<dbReference type="InterPro" id="IPR007342">
    <property type="entry name" value="PsuG"/>
</dbReference>
<dbReference type="Proteomes" id="UP000693981">
    <property type="component" value="Unassembled WGS sequence"/>
</dbReference>
<comment type="caution">
    <text evidence="3">The sequence shown here is derived from an EMBL/GenBank/DDBJ whole genome shotgun (WGS) entry which is preliminary data.</text>
</comment>
<dbReference type="AlphaFoldDB" id="A0A8T1X1U3"/>
<dbReference type="PANTHER" id="PTHR42909">
    <property type="entry name" value="ZGC:136858"/>
    <property type="match status" value="1"/>
</dbReference>
<dbReference type="GO" id="GO:0005737">
    <property type="term" value="C:cytoplasm"/>
    <property type="evidence" value="ECO:0007669"/>
    <property type="project" value="TreeGrafter"/>
</dbReference>
<gene>
    <name evidence="3" type="ORF">PHYBOEH_007716</name>
</gene>
<protein>
    <recommendedName>
        <fullName evidence="2">Carbohydrate kinase PfkB domain-containing protein</fullName>
    </recommendedName>
</protein>
<dbReference type="Pfam" id="PF04227">
    <property type="entry name" value="Indigoidine_A"/>
    <property type="match status" value="1"/>
</dbReference>
<reference evidence="3" key="1">
    <citation type="submission" date="2021-02" db="EMBL/GenBank/DDBJ databases">
        <authorList>
            <person name="Palmer J.M."/>
        </authorList>
    </citation>
    <scope>NUCLEOTIDE SEQUENCE</scope>
    <source>
        <strain evidence="3">SCRP23</strain>
    </source>
</reference>
<dbReference type="InterPro" id="IPR011611">
    <property type="entry name" value="PfkB_dom"/>
</dbReference>
<dbReference type="PANTHER" id="PTHR42909:SF1">
    <property type="entry name" value="CARBOHYDRATE KINASE PFKB DOMAIN-CONTAINING PROTEIN"/>
    <property type="match status" value="1"/>
</dbReference>
<dbReference type="GO" id="GO:0046872">
    <property type="term" value="F:metal ion binding"/>
    <property type="evidence" value="ECO:0007669"/>
    <property type="project" value="UniProtKB-KW"/>
</dbReference>
<feature type="domain" description="Carbohydrate kinase PfkB" evidence="2">
    <location>
        <begin position="658"/>
        <end position="703"/>
    </location>
</feature>
<evidence type="ECO:0000313" key="4">
    <source>
        <dbReference type="Proteomes" id="UP000693981"/>
    </source>
</evidence>
<proteinExistence type="inferred from homology"/>
<keyword evidence="1" id="KW-0479">Metal-binding</keyword>
<evidence type="ECO:0000256" key="1">
    <source>
        <dbReference type="ARBA" id="ARBA00022723"/>
    </source>
</evidence>
<dbReference type="GO" id="GO:0004730">
    <property type="term" value="F:pseudouridylate synthase activity"/>
    <property type="evidence" value="ECO:0007669"/>
    <property type="project" value="InterPro"/>
</dbReference>
<evidence type="ECO:0000313" key="3">
    <source>
        <dbReference type="EMBL" id="KAG7399855.1"/>
    </source>
</evidence>
<organism evidence="3 4">
    <name type="scientific">Phytophthora boehmeriae</name>
    <dbReference type="NCBI Taxonomy" id="109152"/>
    <lineage>
        <taxon>Eukaryota</taxon>
        <taxon>Sar</taxon>
        <taxon>Stramenopiles</taxon>
        <taxon>Oomycota</taxon>
        <taxon>Peronosporomycetes</taxon>
        <taxon>Peronosporales</taxon>
        <taxon>Peronosporaceae</taxon>
        <taxon>Phytophthora</taxon>
    </lineage>
</organism>
<dbReference type="EMBL" id="JAGDFL010000043">
    <property type="protein sequence ID" value="KAG7399855.1"/>
    <property type="molecule type" value="Genomic_DNA"/>
</dbReference>
<sequence length="714" mass="75897">MWRRSGAALRQRLALSEEVAEALYGRVKRPVVALESTIISHGMPFPQNLQMAKRVEKIVRSNGACPATVCIAEGALKVGLSERDLTQLAELGAGAKKCSTRDIAATVTDKSVVGATTVSSTMRIAHAAGIKVFVTGGIGGVHRFCEETMDVSTDLMELSRTPVAVVCAGVKSILDIPRTLEFLETHSVPVIGYQTGQFPAFFTQDSGEKAHLRRDTPLEVARLIHESAELELPNGHIIAVPNPKPVPSETINQAIELGLKEVVQKNINGQAVTPYLLKRVNEITSGASLESNIDLVNNNATVGSQIASALFDLENGLVTDNNESSSTNDVVFSLQDEKASPSTSKRVLVVGGIVLDIISTSTSPLIRGTSNIGTIKQSSGGVGRNIAECLHRLNLNPLLVSSVGNDSSGSILLESLKKLGLDTSGVNVSDELATAVYSAILGSTGDLDASIADMRAFESIDSDRISDDTIQNAKLVIADGNLTPISIGNLSKRSASLGVDVWFEPTSVQKALRVVEGGGISAMTYMSPNSDELHAISHAIQQKMEADASEAHTKSQERFQLTNESHIIPEEKMARLKNDLIAVLMAMADGDTKKSKHVAVTLGKHGVLVGSINVLANDLQDIVEDCEFPVEIWGMHHVYGGHSITMVHLPGVEMPMKNCTGAGDSLVGGIVYGLTEGHDIIQSVHLGMVAARQSLASESAINPDLCPEALFSEH</sequence>
<dbReference type="OrthoDB" id="198885at2759"/>
<dbReference type="CDD" id="cd01941">
    <property type="entry name" value="YeiC_kinase_like"/>
    <property type="match status" value="1"/>
</dbReference>
<keyword evidence="4" id="KW-1185">Reference proteome</keyword>
<evidence type="ECO:0000259" key="2">
    <source>
        <dbReference type="Pfam" id="PF00294"/>
    </source>
</evidence>
<accession>A0A8T1X1U3</accession>